<dbReference type="InterPro" id="IPR003812">
    <property type="entry name" value="Fido"/>
</dbReference>
<dbReference type="Gene3D" id="1.10.3290.10">
    <property type="entry name" value="Fido-like domain"/>
    <property type="match status" value="1"/>
</dbReference>
<name>A0A090AJX9_9GAMM</name>
<dbReference type="HOGENOM" id="CLU_077430_0_0_6"/>
<dbReference type="GO" id="GO:0005524">
    <property type="term" value="F:ATP binding"/>
    <property type="evidence" value="ECO:0007669"/>
    <property type="project" value="UniProtKB-KW"/>
</dbReference>
<dbReference type="PANTHER" id="PTHR13504:SF38">
    <property type="entry name" value="FIDO DOMAIN-CONTAINING PROTEIN"/>
    <property type="match status" value="1"/>
</dbReference>
<keyword evidence="5" id="KW-1185">Reference proteome</keyword>
<dbReference type="STRING" id="40754.THII_1590"/>
<dbReference type="InterPro" id="IPR036597">
    <property type="entry name" value="Fido-like_dom_sf"/>
</dbReference>
<dbReference type="PROSITE" id="PS51459">
    <property type="entry name" value="FIDO"/>
    <property type="match status" value="1"/>
</dbReference>
<dbReference type="OrthoDB" id="9807853at2"/>
<dbReference type="EMBL" id="AP014633">
    <property type="protein sequence ID" value="BAP55887.1"/>
    <property type="molecule type" value="Genomic_DNA"/>
</dbReference>
<dbReference type="KEGG" id="tig:THII_1590"/>
<evidence type="ECO:0000313" key="5">
    <source>
        <dbReference type="Proteomes" id="UP000031623"/>
    </source>
</evidence>
<sequence>MTHLKSHHLGFTWSYPVPFMASKGIERAGFRLQKVFPEYVWNTVYLEDNPFTFPEVQTLLEGITVGGHRIEDQQQVLNQSNSLNRLLTLVKQQTFALDKSTFCQLHSLVAFEEALEWGIFRTGTVKIAGTEYQPPPAEQLDRIFTEGIEYLKAMDNPLERGIALFLFGSLNQFFFDGNKRTARLMMNGVLLSHGIDAINVPAKQKLEFNQTMIAFYDTQNADGMFKFMINLLKESELQ</sequence>
<dbReference type="InterPro" id="IPR040198">
    <property type="entry name" value="Fido_containing"/>
</dbReference>
<gene>
    <name evidence="4" type="ORF">THII_1590</name>
</gene>
<feature type="site" description="Important for autoinhibition of adenylyltransferase activity" evidence="2">
    <location>
        <position position="47"/>
    </location>
</feature>
<organism evidence="4 5">
    <name type="scientific">Thioploca ingrica</name>
    <dbReference type="NCBI Taxonomy" id="40754"/>
    <lineage>
        <taxon>Bacteria</taxon>
        <taxon>Pseudomonadati</taxon>
        <taxon>Pseudomonadota</taxon>
        <taxon>Gammaproteobacteria</taxon>
        <taxon>Thiotrichales</taxon>
        <taxon>Thiotrichaceae</taxon>
        <taxon>Thioploca</taxon>
    </lineage>
</organism>
<feature type="binding site" evidence="1">
    <location>
        <begin position="176"/>
        <end position="183"/>
    </location>
    <ligand>
        <name>ATP</name>
        <dbReference type="ChEBI" id="CHEBI:30616"/>
    </ligand>
</feature>
<accession>A0A090AJX9</accession>
<dbReference type="Pfam" id="PF02661">
    <property type="entry name" value="Fic"/>
    <property type="match status" value="1"/>
</dbReference>
<dbReference type="AlphaFoldDB" id="A0A090AJX9"/>
<dbReference type="PANTHER" id="PTHR13504">
    <property type="entry name" value="FIDO DOMAIN-CONTAINING PROTEIN DDB_G0283145"/>
    <property type="match status" value="1"/>
</dbReference>
<evidence type="ECO:0000256" key="1">
    <source>
        <dbReference type="PIRSR" id="PIRSR640198-2"/>
    </source>
</evidence>
<proteinExistence type="predicted"/>
<evidence type="ECO:0000313" key="4">
    <source>
        <dbReference type="EMBL" id="BAP55887.1"/>
    </source>
</evidence>
<reference evidence="4 5" key="1">
    <citation type="journal article" date="2014" name="ISME J.">
        <title>Ecophysiology of Thioploca ingrica as revealed by the complete genome sequence supplemented with proteomic evidence.</title>
        <authorList>
            <person name="Kojima H."/>
            <person name="Ogura Y."/>
            <person name="Yamamoto N."/>
            <person name="Togashi T."/>
            <person name="Mori H."/>
            <person name="Watanabe T."/>
            <person name="Nemoto F."/>
            <person name="Kurokawa K."/>
            <person name="Hayashi T."/>
            <person name="Fukui M."/>
        </authorList>
    </citation>
    <scope>NUCLEOTIDE SEQUENCE [LARGE SCALE GENOMIC DNA]</scope>
</reference>
<feature type="domain" description="Fido" evidence="3">
    <location>
        <begin position="97"/>
        <end position="230"/>
    </location>
</feature>
<dbReference type="Proteomes" id="UP000031623">
    <property type="component" value="Chromosome"/>
</dbReference>
<evidence type="ECO:0000259" key="3">
    <source>
        <dbReference type="PROSITE" id="PS51459"/>
    </source>
</evidence>
<dbReference type="SUPFAM" id="SSF140931">
    <property type="entry name" value="Fic-like"/>
    <property type="match status" value="1"/>
</dbReference>
<keyword evidence="1" id="KW-0067">ATP-binding</keyword>
<keyword evidence="1" id="KW-0547">Nucleotide-binding</keyword>
<protein>
    <submittedName>
        <fullName evidence="4">Filamentation induced by cAMP protein fic</fullName>
    </submittedName>
</protein>
<evidence type="ECO:0000256" key="2">
    <source>
        <dbReference type="PIRSR" id="PIRSR640198-3"/>
    </source>
</evidence>